<dbReference type="InterPro" id="IPR008271">
    <property type="entry name" value="Ser/Thr_kinase_AS"/>
</dbReference>
<sequence>MKYISIPGHPAPLPLEVGLLILANRGPKVPEIIELLDWQDQPDQYIMILERPSPCQDLCDFLNSHGGTLNEDTARFIMTQASMAAHICCSRGVFHRDIKLENLLINTETLEVKLIDFGCGDFLQESSYERFCGTDDYCPPEYLTEGKYHGKPATVWSLGVLLFLLVCGRFPKRRDFQRIDDDVWFEPGLSNECCHLIRSLLQKNPSWRIDLKKIIFHEWFMVLSLRSATNDFEDTIYNNLYSLRMLPMYFCACLFLYCEKKCLLIVDVNISSGDLDKTVASLPPCLGWRLLAC</sequence>
<evidence type="ECO:0000256" key="4">
    <source>
        <dbReference type="ARBA" id="ARBA00022679"/>
    </source>
</evidence>
<comment type="similarity">
    <text evidence="1">Belongs to the protein kinase superfamily. CAMK Ser/Thr protein kinase family. PIM subfamily.</text>
</comment>
<dbReference type="InterPro" id="IPR000719">
    <property type="entry name" value="Prot_kinase_dom"/>
</dbReference>
<dbReference type="PANTHER" id="PTHR22984">
    <property type="entry name" value="SERINE/THREONINE-PROTEIN KINASE PIM"/>
    <property type="match status" value="1"/>
</dbReference>
<dbReference type="GO" id="GO:0004674">
    <property type="term" value="F:protein serine/threonine kinase activity"/>
    <property type="evidence" value="ECO:0007669"/>
    <property type="project" value="UniProtKB-KW"/>
</dbReference>
<keyword evidence="12" id="KW-1185">Reference proteome</keyword>
<comment type="catalytic activity">
    <reaction evidence="8">
        <text>L-threonyl-[protein] + ATP = O-phospho-L-threonyl-[protein] + ADP + H(+)</text>
        <dbReference type="Rhea" id="RHEA:46608"/>
        <dbReference type="Rhea" id="RHEA-COMP:11060"/>
        <dbReference type="Rhea" id="RHEA-COMP:11605"/>
        <dbReference type="ChEBI" id="CHEBI:15378"/>
        <dbReference type="ChEBI" id="CHEBI:30013"/>
        <dbReference type="ChEBI" id="CHEBI:30616"/>
        <dbReference type="ChEBI" id="CHEBI:61977"/>
        <dbReference type="ChEBI" id="CHEBI:456216"/>
        <dbReference type="EC" id="2.7.11.1"/>
    </reaction>
</comment>
<comment type="catalytic activity">
    <reaction evidence="9">
        <text>L-seryl-[protein] + ATP = O-phospho-L-seryl-[protein] + ADP + H(+)</text>
        <dbReference type="Rhea" id="RHEA:17989"/>
        <dbReference type="Rhea" id="RHEA-COMP:9863"/>
        <dbReference type="Rhea" id="RHEA-COMP:11604"/>
        <dbReference type="ChEBI" id="CHEBI:15378"/>
        <dbReference type="ChEBI" id="CHEBI:29999"/>
        <dbReference type="ChEBI" id="CHEBI:30616"/>
        <dbReference type="ChEBI" id="CHEBI:83421"/>
        <dbReference type="ChEBI" id="CHEBI:456216"/>
        <dbReference type="EC" id="2.7.11.1"/>
    </reaction>
</comment>
<evidence type="ECO:0000256" key="1">
    <source>
        <dbReference type="ARBA" id="ARBA00005505"/>
    </source>
</evidence>
<dbReference type="Proteomes" id="UP001479290">
    <property type="component" value="Unassembled WGS sequence"/>
</dbReference>
<evidence type="ECO:0000259" key="10">
    <source>
        <dbReference type="PROSITE" id="PS50011"/>
    </source>
</evidence>
<gene>
    <name evidence="11" type="ORF">ABG768_025574</name>
</gene>
<dbReference type="PANTHER" id="PTHR22984:SF11">
    <property type="entry name" value="AURORA KINASE-RELATED"/>
    <property type="match status" value="1"/>
</dbReference>
<dbReference type="SMART" id="SM00220">
    <property type="entry name" value="S_TKc"/>
    <property type="match status" value="1"/>
</dbReference>
<evidence type="ECO:0000256" key="7">
    <source>
        <dbReference type="ARBA" id="ARBA00022840"/>
    </source>
</evidence>
<dbReference type="AlphaFoldDB" id="A0AAW2AFW9"/>
<dbReference type="Gene3D" id="1.10.510.10">
    <property type="entry name" value="Transferase(Phosphotransferase) domain 1"/>
    <property type="match status" value="1"/>
</dbReference>
<dbReference type="Gene3D" id="3.30.200.20">
    <property type="entry name" value="Phosphorylase Kinase, domain 1"/>
    <property type="match status" value="1"/>
</dbReference>
<dbReference type="PROSITE" id="PS00108">
    <property type="entry name" value="PROTEIN_KINASE_ST"/>
    <property type="match status" value="1"/>
</dbReference>
<evidence type="ECO:0000256" key="3">
    <source>
        <dbReference type="ARBA" id="ARBA00022527"/>
    </source>
</evidence>
<dbReference type="Pfam" id="PF00069">
    <property type="entry name" value="Pkinase"/>
    <property type="match status" value="1"/>
</dbReference>
<dbReference type="FunFam" id="1.10.510.10:FF:000392">
    <property type="entry name" value="Pim proto-oncogene, serine/threonine kinase,-related 152"/>
    <property type="match status" value="1"/>
</dbReference>
<keyword evidence="5" id="KW-0547">Nucleotide-binding</keyword>
<dbReference type="PROSITE" id="PS50011">
    <property type="entry name" value="PROTEIN_KINASE_DOM"/>
    <property type="match status" value="1"/>
</dbReference>
<evidence type="ECO:0000256" key="9">
    <source>
        <dbReference type="ARBA" id="ARBA00048679"/>
    </source>
</evidence>
<dbReference type="GO" id="GO:0005524">
    <property type="term" value="F:ATP binding"/>
    <property type="evidence" value="ECO:0007669"/>
    <property type="project" value="UniProtKB-KW"/>
</dbReference>
<keyword evidence="3" id="KW-0723">Serine/threonine-protein kinase</keyword>
<protein>
    <recommendedName>
        <fullName evidence="2">non-specific serine/threonine protein kinase</fullName>
        <ecNumber evidence="2">2.7.11.1</ecNumber>
    </recommendedName>
</protein>
<dbReference type="GO" id="GO:0007346">
    <property type="term" value="P:regulation of mitotic cell cycle"/>
    <property type="evidence" value="ECO:0007669"/>
    <property type="project" value="TreeGrafter"/>
</dbReference>
<keyword evidence="6" id="KW-0418">Kinase</keyword>
<evidence type="ECO:0000256" key="2">
    <source>
        <dbReference type="ARBA" id="ARBA00012513"/>
    </source>
</evidence>
<dbReference type="GO" id="GO:0005737">
    <property type="term" value="C:cytoplasm"/>
    <property type="evidence" value="ECO:0007669"/>
    <property type="project" value="TreeGrafter"/>
</dbReference>
<evidence type="ECO:0000256" key="6">
    <source>
        <dbReference type="ARBA" id="ARBA00022777"/>
    </source>
</evidence>
<comment type="caution">
    <text evidence="11">The sequence shown here is derived from an EMBL/GenBank/DDBJ whole genome shotgun (WGS) entry which is preliminary data.</text>
</comment>
<feature type="domain" description="Protein kinase" evidence="10">
    <location>
        <begin position="1"/>
        <end position="220"/>
    </location>
</feature>
<dbReference type="EC" id="2.7.11.1" evidence="2"/>
<reference evidence="11 12" key="1">
    <citation type="submission" date="2024-05" db="EMBL/GenBank/DDBJ databases">
        <title>A high-quality chromosomal-level genome assembly of Topmouth culter (Culter alburnus).</title>
        <authorList>
            <person name="Zhao H."/>
        </authorList>
    </citation>
    <scope>NUCLEOTIDE SEQUENCE [LARGE SCALE GENOMIC DNA]</scope>
    <source>
        <strain evidence="11">CATC2023</strain>
        <tissue evidence="11">Muscle</tissue>
    </source>
</reference>
<dbReference type="SUPFAM" id="SSF56112">
    <property type="entry name" value="Protein kinase-like (PK-like)"/>
    <property type="match status" value="1"/>
</dbReference>
<accession>A0AAW2AFW9</accession>
<dbReference type="InterPro" id="IPR051138">
    <property type="entry name" value="PIM_Ser/Thr_kinase"/>
</dbReference>
<evidence type="ECO:0000256" key="5">
    <source>
        <dbReference type="ARBA" id="ARBA00022741"/>
    </source>
</evidence>
<keyword evidence="4" id="KW-0808">Transferase</keyword>
<organism evidence="11 12">
    <name type="scientific">Culter alburnus</name>
    <name type="common">Topmouth culter</name>
    <dbReference type="NCBI Taxonomy" id="194366"/>
    <lineage>
        <taxon>Eukaryota</taxon>
        <taxon>Metazoa</taxon>
        <taxon>Chordata</taxon>
        <taxon>Craniata</taxon>
        <taxon>Vertebrata</taxon>
        <taxon>Euteleostomi</taxon>
        <taxon>Actinopterygii</taxon>
        <taxon>Neopterygii</taxon>
        <taxon>Teleostei</taxon>
        <taxon>Ostariophysi</taxon>
        <taxon>Cypriniformes</taxon>
        <taxon>Xenocyprididae</taxon>
        <taxon>Xenocypridinae</taxon>
        <taxon>Culter</taxon>
    </lineage>
</organism>
<evidence type="ECO:0000313" key="11">
    <source>
        <dbReference type="EMBL" id="KAK9972252.1"/>
    </source>
</evidence>
<evidence type="ECO:0000256" key="8">
    <source>
        <dbReference type="ARBA" id="ARBA00047899"/>
    </source>
</evidence>
<dbReference type="GO" id="GO:0043066">
    <property type="term" value="P:negative regulation of apoptotic process"/>
    <property type="evidence" value="ECO:0007669"/>
    <property type="project" value="TreeGrafter"/>
</dbReference>
<evidence type="ECO:0000313" key="12">
    <source>
        <dbReference type="Proteomes" id="UP001479290"/>
    </source>
</evidence>
<dbReference type="InterPro" id="IPR011009">
    <property type="entry name" value="Kinase-like_dom_sf"/>
</dbReference>
<dbReference type="EMBL" id="JAWDJR010000007">
    <property type="protein sequence ID" value="KAK9972252.1"/>
    <property type="molecule type" value="Genomic_DNA"/>
</dbReference>
<name>A0AAW2AFW9_CULAL</name>
<proteinExistence type="inferred from homology"/>
<keyword evidence="7" id="KW-0067">ATP-binding</keyword>